<evidence type="ECO:0000259" key="1">
    <source>
        <dbReference type="PROSITE" id="PS50181"/>
    </source>
</evidence>
<dbReference type="InterPro" id="IPR001810">
    <property type="entry name" value="F-box_dom"/>
</dbReference>
<dbReference type="SUPFAM" id="SSF81383">
    <property type="entry name" value="F-box domain"/>
    <property type="match status" value="1"/>
</dbReference>
<dbReference type="Pfam" id="PF12937">
    <property type="entry name" value="F-box-like"/>
    <property type="match status" value="1"/>
</dbReference>
<dbReference type="Proteomes" id="UP000700596">
    <property type="component" value="Unassembled WGS sequence"/>
</dbReference>
<evidence type="ECO:0000313" key="3">
    <source>
        <dbReference type="Proteomes" id="UP000700596"/>
    </source>
</evidence>
<sequence length="557" mass="63848">MSHLPDTDSTTWNASFIDDIDHLPFRDTFKLTHFGRLPTELLPQVAECLEPYDLAQLARTCKDVRPVSEKVLYQTVRLETDISMYEDIWATQVFGIYENVTNFPKKLVRFHRTTLSRQWSESMPIKNLHALLTPYKAAIEIPIGHGLIRNPVPLTQTATVYVTESRLVGMILRNIPSLHSLFLNTNMAGMEYYTNIKVNELQALFGSQVQDQGFNLSDVPGLKDLKYLMVEGPKVQSQWLSLPKLRHIKLIRPTIMPYENFTEHSFLETLEFNCYSSILVPNSREYQNFGAFLKQCPKLSTIRLCMQPQEDSYGDIVESGNRGNFVALINQLKEAPSSLITLEIATPSESGCYYLRYASPALTFIDFLCLRSLSVPYEALAGSLFSADFLPSSLEQLEIRHPPLRVLTSIRSLARQITSKDTQWSYLRKLTILCSNCRGFSYDRFQVTEGLHQLVRELSAQGIYLHLAYEPDEYNPDWECLEYDVLAYDTLDHYMASYETWEGLEFKPFNGPLHLSLYDREPEGIHGDHSLRNSFEPLSKGKLLRLIFRGSTPSQGM</sequence>
<dbReference type="SUPFAM" id="SSF52047">
    <property type="entry name" value="RNI-like"/>
    <property type="match status" value="1"/>
</dbReference>
<dbReference type="PROSITE" id="PS50181">
    <property type="entry name" value="FBOX"/>
    <property type="match status" value="1"/>
</dbReference>
<name>A0A9P9E1L9_9PLEO</name>
<organism evidence="2 3">
    <name type="scientific">Dendryphion nanum</name>
    <dbReference type="NCBI Taxonomy" id="256645"/>
    <lineage>
        <taxon>Eukaryota</taxon>
        <taxon>Fungi</taxon>
        <taxon>Dikarya</taxon>
        <taxon>Ascomycota</taxon>
        <taxon>Pezizomycotina</taxon>
        <taxon>Dothideomycetes</taxon>
        <taxon>Pleosporomycetidae</taxon>
        <taxon>Pleosporales</taxon>
        <taxon>Torulaceae</taxon>
        <taxon>Dendryphion</taxon>
    </lineage>
</organism>
<accession>A0A9P9E1L9</accession>
<keyword evidence="3" id="KW-1185">Reference proteome</keyword>
<dbReference type="CDD" id="cd09917">
    <property type="entry name" value="F-box_SF"/>
    <property type="match status" value="1"/>
</dbReference>
<gene>
    <name evidence="2" type="ORF">B0J11DRAFT_566353</name>
</gene>
<feature type="domain" description="F-box" evidence="1">
    <location>
        <begin position="31"/>
        <end position="76"/>
    </location>
</feature>
<reference evidence="2" key="1">
    <citation type="journal article" date="2021" name="Nat. Commun.">
        <title>Genetic determinants of endophytism in the Arabidopsis root mycobiome.</title>
        <authorList>
            <person name="Mesny F."/>
            <person name="Miyauchi S."/>
            <person name="Thiergart T."/>
            <person name="Pickel B."/>
            <person name="Atanasova L."/>
            <person name="Karlsson M."/>
            <person name="Huettel B."/>
            <person name="Barry K.W."/>
            <person name="Haridas S."/>
            <person name="Chen C."/>
            <person name="Bauer D."/>
            <person name="Andreopoulos W."/>
            <person name="Pangilinan J."/>
            <person name="LaButti K."/>
            <person name="Riley R."/>
            <person name="Lipzen A."/>
            <person name="Clum A."/>
            <person name="Drula E."/>
            <person name="Henrissat B."/>
            <person name="Kohler A."/>
            <person name="Grigoriev I.V."/>
            <person name="Martin F.M."/>
            <person name="Hacquard S."/>
        </authorList>
    </citation>
    <scope>NUCLEOTIDE SEQUENCE</scope>
    <source>
        <strain evidence="2">MPI-CAGE-CH-0243</strain>
    </source>
</reference>
<dbReference type="EMBL" id="JAGMWT010000004">
    <property type="protein sequence ID" value="KAH7130305.1"/>
    <property type="molecule type" value="Genomic_DNA"/>
</dbReference>
<proteinExistence type="predicted"/>
<comment type="caution">
    <text evidence="2">The sequence shown here is derived from an EMBL/GenBank/DDBJ whole genome shotgun (WGS) entry which is preliminary data.</text>
</comment>
<evidence type="ECO:0000313" key="2">
    <source>
        <dbReference type="EMBL" id="KAH7130305.1"/>
    </source>
</evidence>
<dbReference type="OrthoDB" id="3750626at2759"/>
<dbReference type="AlphaFoldDB" id="A0A9P9E1L9"/>
<protein>
    <recommendedName>
        <fullName evidence="1">F-box domain-containing protein</fullName>
    </recommendedName>
</protein>
<dbReference type="InterPro" id="IPR036047">
    <property type="entry name" value="F-box-like_dom_sf"/>
</dbReference>